<organism evidence="1 2">
    <name type="scientific">Geotoga petraea</name>
    <dbReference type="NCBI Taxonomy" id="28234"/>
    <lineage>
        <taxon>Bacteria</taxon>
        <taxon>Thermotogati</taxon>
        <taxon>Thermotogota</taxon>
        <taxon>Thermotogae</taxon>
        <taxon>Petrotogales</taxon>
        <taxon>Petrotogaceae</taxon>
        <taxon>Geotoga</taxon>
    </lineage>
</organism>
<dbReference type="EMBL" id="FMYV01000006">
    <property type="protein sequence ID" value="SDC67890.1"/>
    <property type="molecule type" value="Genomic_DNA"/>
</dbReference>
<sequence>MNKKLFIILFVLFTFSIFGNTIAFDFIDVDLKDALDDIAFAADVQIVYSESVSGKVDLLINTNNVETALELILFGKPFFFEKYSEDIYFVGDYRERTNLANYLLEPNVVKLSNISTNSISELLSLYPYRVKFLKDSNLVIVYGKDEIATKIIEMIRDIDNNSYTNKILAVNIIELSEAQWKVKEANNITIDFIVGKNNGTNFEFLNFEQNLRYNYYNVFKNENEMSFVFYDKKVDISVVENDGIDLKLLIDDSLILDLNLSYSQMNTPIYYFMNNSNKYFMIVLGVYEKRDYTNYFQEKNSNSIGLEYEFDKGNDYIGLDFITNDYKLNFKYGFFDKYKFTFTDEISKDFYSNVGIDYHDDLLYFLLSFKEYQHFEEIILNGEIGLLSNIRFESNSLNPSFDGLFYDIFIGYENDTIELGAGADIYFNISNIKINPYSELKFNYEYEKFELVGELLYIINEGFKVNTKIFYNF</sequence>
<evidence type="ECO:0000313" key="1">
    <source>
        <dbReference type="EMBL" id="SDC67890.1"/>
    </source>
</evidence>
<evidence type="ECO:0000313" key="2">
    <source>
        <dbReference type="Proteomes" id="UP000199322"/>
    </source>
</evidence>
<evidence type="ECO:0008006" key="3">
    <source>
        <dbReference type="Google" id="ProtNLM"/>
    </source>
</evidence>
<name>A0A1G6NIT4_9BACT</name>
<dbReference type="RefSeq" id="WP_091404476.1">
    <property type="nucleotide sequence ID" value="NZ_FMYV01000006.1"/>
</dbReference>
<protein>
    <recommendedName>
        <fullName evidence="3">Secretin/TonB short N-terminal domain-containing protein</fullName>
    </recommendedName>
</protein>
<accession>A0A1G6NIT4</accession>
<dbReference type="STRING" id="28234.SAMN04488588_1557"/>
<dbReference type="Proteomes" id="UP000199322">
    <property type="component" value="Unassembled WGS sequence"/>
</dbReference>
<keyword evidence="2" id="KW-1185">Reference proteome</keyword>
<reference evidence="1 2" key="1">
    <citation type="submission" date="2016-10" db="EMBL/GenBank/DDBJ databases">
        <authorList>
            <person name="de Groot N.N."/>
        </authorList>
    </citation>
    <scope>NUCLEOTIDE SEQUENCE [LARGE SCALE GENOMIC DNA]</scope>
    <source>
        <strain evidence="1 2">WG14</strain>
    </source>
</reference>
<proteinExistence type="predicted"/>
<dbReference type="AlphaFoldDB" id="A0A1G6NIT4"/>
<gene>
    <name evidence="1" type="ORF">SAMN04488588_1557</name>
</gene>